<evidence type="ECO:0000259" key="4">
    <source>
        <dbReference type="PROSITE" id="PS50893"/>
    </source>
</evidence>
<protein>
    <submittedName>
        <fullName evidence="5">Putative ABC transport system ATP-binding protein</fullName>
    </submittedName>
</protein>
<feature type="domain" description="ABC transporter" evidence="4">
    <location>
        <begin position="4"/>
        <end position="223"/>
    </location>
</feature>
<proteinExistence type="predicted"/>
<dbReference type="InterPro" id="IPR003439">
    <property type="entry name" value="ABC_transporter-like_ATP-bd"/>
</dbReference>
<dbReference type="PANTHER" id="PTHR24220">
    <property type="entry name" value="IMPORT ATP-BINDING PROTEIN"/>
    <property type="match status" value="1"/>
</dbReference>
<dbReference type="RefSeq" id="WP_114984183.1">
    <property type="nucleotide sequence ID" value="NZ_CP027806.1"/>
</dbReference>
<dbReference type="InterPro" id="IPR003593">
    <property type="entry name" value="AAA+_ATPase"/>
</dbReference>
<name>A0A345UKD4_9BACT</name>
<dbReference type="SMART" id="SM00382">
    <property type="entry name" value="AAA"/>
    <property type="match status" value="1"/>
</dbReference>
<dbReference type="GO" id="GO:0016887">
    <property type="term" value="F:ATP hydrolysis activity"/>
    <property type="evidence" value="ECO:0007669"/>
    <property type="project" value="InterPro"/>
</dbReference>
<dbReference type="GO" id="GO:0005886">
    <property type="term" value="C:plasma membrane"/>
    <property type="evidence" value="ECO:0007669"/>
    <property type="project" value="TreeGrafter"/>
</dbReference>
<evidence type="ECO:0000256" key="1">
    <source>
        <dbReference type="ARBA" id="ARBA00022448"/>
    </source>
</evidence>
<dbReference type="InterPro" id="IPR027417">
    <property type="entry name" value="P-loop_NTPase"/>
</dbReference>
<keyword evidence="1" id="KW-0813">Transport</keyword>
<sequence>MSAIQLTNVRKSYPDPSTGQRVPILDIPAFTLPTGKHLAVRGTSGSGKTTLLHCISGMTLPDSGSVSVSGTDITRLSESDRDRFRANNIGYIFQSFNLLDGFTALENVQLGMQFADKKKPVSRAKDLLNSVGLSGRLHNRPSQLSVGQQQRVCIARALANDPDIILADEPTGSLDPKTSAEVLSLIKELTAGKTLILVSHETEVLAQFETTIDLSELNEVVSA</sequence>
<dbReference type="OrthoDB" id="9782239at2"/>
<dbReference type="Pfam" id="PF00005">
    <property type="entry name" value="ABC_tran"/>
    <property type="match status" value="1"/>
</dbReference>
<dbReference type="InterPro" id="IPR017911">
    <property type="entry name" value="MacB-like_ATP-bd"/>
</dbReference>
<dbReference type="InterPro" id="IPR017871">
    <property type="entry name" value="ABC_transporter-like_CS"/>
</dbReference>
<dbReference type="Gene3D" id="3.40.50.300">
    <property type="entry name" value="P-loop containing nucleotide triphosphate hydrolases"/>
    <property type="match status" value="1"/>
</dbReference>
<evidence type="ECO:0000313" key="6">
    <source>
        <dbReference type="Proteomes" id="UP000254808"/>
    </source>
</evidence>
<evidence type="ECO:0000313" key="5">
    <source>
        <dbReference type="EMBL" id="AXJ00936.1"/>
    </source>
</evidence>
<dbReference type="SUPFAM" id="SSF52540">
    <property type="entry name" value="P-loop containing nucleoside triphosphate hydrolases"/>
    <property type="match status" value="1"/>
</dbReference>
<accession>A0A345UKD4</accession>
<evidence type="ECO:0000256" key="3">
    <source>
        <dbReference type="ARBA" id="ARBA00022840"/>
    </source>
</evidence>
<dbReference type="CDD" id="cd03255">
    <property type="entry name" value="ABC_MJ0796_LolCDE_FtsE"/>
    <property type="match status" value="1"/>
</dbReference>
<reference evidence="5 6" key="1">
    <citation type="submission" date="2018-03" db="EMBL/GenBank/DDBJ databases">
        <title>Phenotypic and genomic properties of Cyclonatronum proteinivorum gen. nov., sp. nov., a haloalkaliphilic bacteroidete from soda lakes possessing Na+-translocating rhodopsin.</title>
        <authorList>
            <person name="Toshchakov S.V."/>
            <person name="Korzhenkov A."/>
            <person name="Samarov N.I."/>
            <person name="Kublanov I.V."/>
            <person name="Muntyan M.S."/>
            <person name="Sorokin D.Y."/>
        </authorList>
    </citation>
    <scope>NUCLEOTIDE SEQUENCE [LARGE SCALE GENOMIC DNA]</scope>
    <source>
        <strain evidence="5 6">Omega</strain>
    </source>
</reference>
<dbReference type="KEGG" id="cprv:CYPRO_1685"/>
<dbReference type="PANTHER" id="PTHR24220:SF659">
    <property type="entry name" value="TRANSPORTER, PUTATIVE-RELATED"/>
    <property type="match status" value="1"/>
</dbReference>
<dbReference type="AlphaFoldDB" id="A0A345UKD4"/>
<dbReference type="InterPro" id="IPR015854">
    <property type="entry name" value="ABC_transpr_LolD-like"/>
</dbReference>
<evidence type="ECO:0000256" key="2">
    <source>
        <dbReference type="ARBA" id="ARBA00022741"/>
    </source>
</evidence>
<organism evidence="5 6">
    <name type="scientific">Cyclonatronum proteinivorum</name>
    <dbReference type="NCBI Taxonomy" id="1457365"/>
    <lineage>
        <taxon>Bacteria</taxon>
        <taxon>Pseudomonadati</taxon>
        <taxon>Balneolota</taxon>
        <taxon>Balneolia</taxon>
        <taxon>Balneolales</taxon>
        <taxon>Cyclonatronaceae</taxon>
        <taxon>Cyclonatronum</taxon>
    </lineage>
</organism>
<dbReference type="GO" id="GO:0005524">
    <property type="term" value="F:ATP binding"/>
    <property type="evidence" value="ECO:0007669"/>
    <property type="project" value="UniProtKB-KW"/>
</dbReference>
<dbReference type="PROSITE" id="PS50893">
    <property type="entry name" value="ABC_TRANSPORTER_2"/>
    <property type="match status" value="1"/>
</dbReference>
<gene>
    <name evidence="5" type="ORF">CYPRO_1685</name>
</gene>
<keyword evidence="3 5" id="KW-0067">ATP-binding</keyword>
<keyword evidence="6" id="KW-1185">Reference proteome</keyword>
<keyword evidence="2" id="KW-0547">Nucleotide-binding</keyword>
<dbReference type="GO" id="GO:0022857">
    <property type="term" value="F:transmembrane transporter activity"/>
    <property type="evidence" value="ECO:0007669"/>
    <property type="project" value="TreeGrafter"/>
</dbReference>
<dbReference type="EMBL" id="CP027806">
    <property type="protein sequence ID" value="AXJ00936.1"/>
    <property type="molecule type" value="Genomic_DNA"/>
</dbReference>
<dbReference type="PROSITE" id="PS00211">
    <property type="entry name" value="ABC_TRANSPORTER_1"/>
    <property type="match status" value="1"/>
</dbReference>
<dbReference type="Proteomes" id="UP000254808">
    <property type="component" value="Chromosome"/>
</dbReference>